<dbReference type="SMART" id="SM00835">
    <property type="entry name" value="Cupin_1"/>
    <property type="match status" value="1"/>
</dbReference>
<comment type="caution">
    <text evidence="3">The sequence shown here is derived from an EMBL/GenBank/DDBJ whole genome shotgun (WGS) entry which is preliminary data.</text>
</comment>
<evidence type="ECO:0000256" key="1">
    <source>
        <dbReference type="ARBA" id="ARBA00022723"/>
    </source>
</evidence>
<dbReference type="InterPro" id="IPR011051">
    <property type="entry name" value="RmlC_Cupin_sf"/>
</dbReference>
<dbReference type="PANTHER" id="PTHR35848:SF9">
    <property type="entry name" value="SLL1358 PROTEIN"/>
    <property type="match status" value="1"/>
</dbReference>
<proteinExistence type="predicted"/>
<dbReference type="Proteomes" id="UP001062776">
    <property type="component" value="Unassembled WGS sequence"/>
</dbReference>
<dbReference type="Pfam" id="PF00190">
    <property type="entry name" value="Cupin_1"/>
    <property type="match status" value="1"/>
</dbReference>
<dbReference type="InterPro" id="IPR006045">
    <property type="entry name" value="Cupin_1"/>
</dbReference>
<dbReference type="PANTHER" id="PTHR35848">
    <property type="entry name" value="OXALATE-BINDING PROTEIN"/>
    <property type="match status" value="1"/>
</dbReference>
<gene>
    <name evidence="3" type="ORF">AA0535_1404</name>
</gene>
<evidence type="ECO:0000259" key="2">
    <source>
        <dbReference type="SMART" id="SM00835"/>
    </source>
</evidence>
<organism evidence="3 4">
    <name type="scientific">Asaia krungthepensis NRIC 0535</name>
    <dbReference type="NCBI Taxonomy" id="1307925"/>
    <lineage>
        <taxon>Bacteria</taxon>
        <taxon>Pseudomonadati</taxon>
        <taxon>Pseudomonadota</taxon>
        <taxon>Alphaproteobacteria</taxon>
        <taxon>Acetobacterales</taxon>
        <taxon>Acetobacteraceae</taxon>
        <taxon>Asaia</taxon>
    </lineage>
</organism>
<evidence type="ECO:0000313" key="3">
    <source>
        <dbReference type="EMBL" id="GBQ87924.1"/>
    </source>
</evidence>
<accession>A0ABQ0Q286</accession>
<dbReference type="InterPro" id="IPR051610">
    <property type="entry name" value="GPI/OXD"/>
</dbReference>
<evidence type="ECO:0000313" key="4">
    <source>
        <dbReference type="Proteomes" id="UP001062776"/>
    </source>
</evidence>
<dbReference type="InterPro" id="IPR014710">
    <property type="entry name" value="RmlC-like_jellyroll"/>
</dbReference>
<name>A0ABQ0Q286_9PROT</name>
<reference evidence="3" key="1">
    <citation type="submission" date="2013-04" db="EMBL/GenBank/DDBJ databases">
        <title>The genome sequencing project of 58 acetic acid bacteria.</title>
        <authorList>
            <person name="Okamoto-Kainuma A."/>
            <person name="Ishikawa M."/>
            <person name="Umino S."/>
            <person name="Koizumi Y."/>
            <person name="Shiwa Y."/>
            <person name="Yoshikawa H."/>
            <person name="Matsutani M."/>
            <person name="Matsushita K."/>
        </authorList>
    </citation>
    <scope>NUCLEOTIDE SEQUENCE</scope>
    <source>
        <strain evidence="3">NRIC 0535</strain>
    </source>
</reference>
<dbReference type="EMBL" id="BAPV01000010">
    <property type="protein sequence ID" value="GBQ87924.1"/>
    <property type="molecule type" value="Genomic_DNA"/>
</dbReference>
<feature type="domain" description="Cupin type-1" evidence="2">
    <location>
        <begin position="82"/>
        <end position="223"/>
    </location>
</feature>
<protein>
    <recommendedName>
        <fullName evidence="2">Cupin type-1 domain-containing protein</fullName>
    </recommendedName>
</protein>
<keyword evidence="4" id="KW-1185">Reference proteome</keyword>
<dbReference type="SUPFAM" id="SSF51182">
    <property type="entry name" value="RmlC-like cupins"/>
    <property type="match status" value="2"/>
</dbReference>
<keyword evidence="1" id="KW-0479">Metal-binding</keyword>
<sequence length="239" mass="25808">MIVSGSAILEIEPRKGEAQLRDLLRAGDVWSVPATANAWFHCCEDQAASVIAFIGGREANTSDPGLCNPFADDTQGGSGFHHRLMAQPALDRPWGSLRVVEADAFCDPDALSAALIEVSPSSQTDLHWHLNTAVWSICLEGEGSLTQVPAGISPQTTFLKPGQVGHVPRAEGYYLRNDGQTMLTVLEIFRSDHYHDLSLHEWLAASSVESIAAHLCVDVGMIARLSHAGETQGRLSTRL</sequence>
<dbReference type="Gene3D" id="2.60.120.10">
    <property type="entry name" value="Jelly Rolls"/>
    <property type="match status" value="1"/>
</dbReference>